<dbReference type="OrthoDB" id="410381at2759"/>
<dbReference type="WBParaSite" id="SBAD_0000634001-mRNA-1">
    <property type="protein sequence ID" value="SBAD_0000634001-mRNA-1"/>
    <property type="gene ID" value="SBAD_0000634001"/>
</dbReference>
<accession>A0A183IR55</accession>
<protein>
    <submittedName>
        <fullName evidence="4">Endo/exonuclease/phosphatase domain-containing protein</fullName>
    </submittedName>
</protein>
<proteinExistence type="predicted"/>
<gene>
    <name evidence="2" type="ORF">SBAD_LOCUS6102</name>
</gene>
<evidence type="ECO:0000313" key="3">
    <source>
        <dbReference type="Proteomes" id="UP000270296"/>
    </source>
</evidence>
<dbReference type="Proteomes" id="UP000270296">
    <property type="component" value="Unassembled WGS sequence"/>
</dbReference>
<dbReference type="SUPFAM" id="SSF56219">
    <property type="entry name" value="DNase I-like"/>
    <property type="match status" value="1"/>
</dbReference>
<keyword evidence="3" id="KW-1185">Reference proteome</keyword>
<sequence>MTLVQVYAPNLEGEYDTFLKEVQCALSEVPNTESQILMGDFNAHVVVDAEKWNGVDKKNGPSNLNNNGMKLLRFRANNGLSIMSTFFKHRKVHQYIWYREACAQKSMIDL</sequence>
<evidence type="ECO:0000259" key="1">
    <source>
        <dbReference type="Pfam" id="PF14529"/>
    </source>
</evidence>
<dbReference type="Pfam" id="PF14529">
    <property type="entry name" value="Exo_endo_phos_2"/>
    <property type="match status" value="1"/>
</dbReference>
<dbReference type="GO" id="GO:0003824">
    <property type="term" value="F:catalytic activity"/>
    <property type="evidence" value="ECO:0007669"/>
    <property type="project" value="InterPro"/>
</dbReference>
<dbReference type="InterPro" id="IPR036691">
    <property type="entry name" value="Endo/exonu/phosph_ase_sf"/>
</dbReference>
<dbReference type="InterPro" id="IPR005135">
    <property type="entry name" value="Endo/exonuclease/phosphatase"/>
</dbReference>
<reference evidence="4" key="1">
    <citation type="submission" date="2016-06" db="UniProtKB">
        <authorList>
            <consortium name="WormBaseParasite"/>
        </authorList>
    </citation>
    <scope>IDENTIFICATION</scope>
</reference>
<dbReference type="AlphaFoldDB" id="A0A183IR55"/>
<organism evidence="4">
    <name type="scientific">Soboliphyme baturini</name>
    <dbReference type="NCBI Taxonomy" id="241478"/>
    <lineage>
        <taxon>Eukaryota</taxon>
        <taxon>Metazoa</taxon>
        <taxon>Ecdysozoa</taxon>
        <taxon>Nematoda</taxon>
        <taxon>Enoplea</taxon>
        <taxon>Dorylaimia</taxon>
        <taxon>Dioctophymatida</taxon>
        <taxon>Dioctophymatoidea</taxon>
        <taxon>Soboliphymatidae</taxon>
        <taxon>Soboliphyme</taxon>
    </lineage>
</organism>
<evidence type="ECO:0000313" key="2">
    <source>
        <dbReference type="EMBL" id="VDP09220.1"/>
    </source>
</evidence>
<reference evidence="2 3" key="2">
    <citation type="submission" date="2018-11" db="EMBL/GenBank/DDBJ databases">
        <authorList>
            <consortium name="Pathogen Informatics"/>
        </authorList>
    </citation>
    <scope>NUCLEOTIDE SEQUENCE [LARGE SCALE GENOMIC DNA]</scope>
</reference>
<feature type="domain" description="Endonuclease/exonuclease/phosphatase" evidence="1">
    <location>
        <begin position="2"/>
        <end position="110"/>
    </location>
</feature>
<dbReference type="Gene3D" id="3.60.10.10">
    <property type="entry name" value="Endonuclease/exonuclease/phosphatase"/>
    <property type="match status" value="1"/>
</dbReference>
<name>A0A183IR55_9BILA</name>
<dbReference type="EMBL" id="UZAM01009489">
    <property type="protein sequence ID" value="VDP09220.1"/>
    <property type="molecule type" value="Genomic_DNA"/>
</dbReference>
<evidence type="ECO:0000313" key="4">
    <source>
        <dbReference type="WBParaSite" id="SBAD_0000634001-mRNA-1"/>
    </source>
</evidence>